<organism evidence="2 3">
    <name type="scientific">Hibiscus sabdariffa</name>
    <name type="common">roselle</name>
    <dbReference type="NCBI Taxonomy" id="183260"/>
    <lineage>
        <taxon>Eukaryota</taxon>
        <taxon>Viridiplantae</taxon>
        <taxon>Streptophyta</taxon>
        <taxon>Embryophyta</taxon>
        <taxon>Tracheophyta</taxon>
        <taxon>Spermatophyta</taxon>
        <taxon>Magnoliopsida</taxon>
        <taxon>eudicotyledons</taxon>
        <taxon>Gunneridae</taxon>
        <taxon>Pentapetalae</taxon>
        <taxon>rosids</taxon>
        <taxon>malvids</taxon>
        <taxon>Malvales</taxon>
        <taxon>Malvaceae</taxon>
        <taxon>Malvoideae</taxon>
        <taxon>Hibiscus</taxon>
    </lineage>
</organism>
<comment type="caution">
    <text evidence="2">The sequence shown here is derived from an EMBL/GenBank/DDBJ whole genome shotgun (WGS) entry which is preliminary data.</text>
</comment>
<sequence length="246" mass="27387">MFQQTRDPKFSEFGLLNPENNSPACDKQCSVGAKKTPLRDLQNQNRIVPNSTGSSPFSKDREPCVDPIKVSGTKRASPECALSPSQCQSPSNTAANRHLVYVRRKCEAELGKSSAFDCIGTSNCQQLRQSATKLTPLESNQHPVAAASPLFSSPKGIRNLHWKEQYYQLQMLLKKLDQSDQEDYTQMLRCSSAVGLSRHAVELEKRSIQLSLKEAKELQRVVTLNILGKTLKMVTAPFTQTDQSCK</sequence>
<keyword evidence="3" id="KW-1185">Reference proteome</keyword>
<reference evidence="2 3" key="1">
    <citation type="journal article" date="2024" name="G3 (Bethesda)">
        <title>Genome assembly of Hibiscus sabdariffa L. provides insights into metabolisms of medicinal natural products.</title>
        <authorList>
            <person name="Kim T."/>
        </authorList>
    </citation>
    <scope>NUCLEOTIDE SEQUENCE [LARGE SCALE GENOMIC DNA]</scope>
    <source>
        <strain evidence="2">TK-2024</strain>
        <tissue evidence="2">Old leaves</tissue>
    </source>
</reference>
<feature type="region of interest" description="Disordered" evidence="1">
    <location>
        <begin position="36"/>
        <end position="63"/>
    </location>
</feature>
<dbReference type="PANTHER" id="PTHR34555:SF1">
    <property type="entry name" value="INTEGRAL MEMBRANE HEMOLYSIN-III-LIKE PROTEIN"/>
    <property type="match status" value="1"/>
</dbReference>
<evidence type="ECO:0000313" key="2">
    <source>
        <dbReference type="EMBL" id="KAK8987401.1"/>
    </source>
</evidence>
<proteinExistence type="predicted"/>
<dbReference type="PANTHER" id="PTHR34555">
    <property type="entry name" value="INTEGRAL MEMBRANE HEMOLYSIN-III-LIKE PROTEIN"/>
    <property type="match status" value="1"/>
</dbReference>
<feature type="compositionally biased region" description="Polar residues" evidence="1">
    <location>
        <begin position="41"/>
        <end position="57"/>
    </location>
</feature>
<accession>A0ABR2PG37</accession>
<protein>
    <submittedName>
        <fullName evidence="2">Uncharacterized protein</fullName>
    </submittedName>
</protein>
<evidence type="ECO:0000256" key="1">
    <source>
        <dbReference type="SAM" id="MobiDB-lite"/>
    </source>
</evidence>
<dbReference type="Proteomes" id="UP001396334">
    <property type="component" value="Unassembled WGS sequence"/>
</dbReference>
<name>A0ABR2PG37_9ROSI</name>
<gene>
    <name evidence="2" type="ORF">V6N11_027153</name>
</gene>
<evidence type="ECO:0000313" key="3">
    <source>
        <dbReference type="Proteomes" id="UP001396334"/>
    </source>
</evidence>
<feature type="region of interest" description="Disordered" evidence="1">
    <location>
        <begin position="1"/>
        <end position="23"/>
    </location>
</feature>
<dbReference type="EMBL" id="JBBPBN010000060">
    <property type="protein sequence ID" value="KAK8987401.1"/>
    <property type="molecule type" value="Genomic_DNA"/>
</dbReference>
<feature type="compositionally biased region" description="Basic and acidic residues" evidence="1">
    <location>
        <begin position="1"/>
        <end position="10"/>
    </location>
</feature>